<organism evidence="1 2">
    <name type="scientific">Liparis tanakae</name>
    <name type="common">Tanaka's snailfish</name>
    <dbReference type="NCBI Taxonomy" id="230148"/>
    <lineage>
        <taxon>Eukaryota</taxon>
        <taxon>Metazoa</taxon>
        <taxon>Chordata</taxon>
        <taxon>Craniata</taxon>
        <taxon>Vertebrata</taxon>
        <taxon>Euteleostomi</taxon>
        <taxon>Actinopterygii</taxon>
        <taxon>Neopterygii</taxon>
        <taxon>Teleostei</taxon>
        <taxon>Neoteleostei</taxon>
        <taxon>Acanthomorphata</taxon>
        <taxon>Eupercaria</taxon>
        <taxon>Perciformes</taxon>
        <taxon>Cottioidei</taxon>
        <taxon>Cottales</taxon>
        <taxon>Liparidae</taxon>
        <taxon>Liparis</taxon>
    </lineage>
</organism>
<protein>
    <submittedName>
        <fullName evidence="1">Uncharacterized protein</fullName>
    </submittedName>
</protein>
<reference evidence="1 2" key="1">
    <citation type="submission" date="2019-03" db="EMBL/GenBank/DDBJ databases">
        <title>First draft genome of Liparis tanakae, snailfish: a comprehensive survey of snailfish specific genes.</title>
        <authorList>
            <person name="Kim W."/>
            <person name="Song I."/>
            <person name="Jeong J.-H."/>
            <person name="Kim D."/>
            <person name="Kim S."/>
            <person name="Ryu S."/>
            <person name="Song J.Y."/>
            <person name="Lee S.K."/>
        </authorList>
    </citation>
    <scope>NUCLEOTIDE SEQUENCE [LARGE SCALE GENOMIC DNA]</scope>
    <source>
        <tissue evidence="1">Muscle</tissue>
    </source>
</reference>
<name>A0A4Z2H883_9TELE</name>
<dbReference type="EMBL" id="SRLO01000319">
    <property type="protein sequence ID" value="TNN61233.1"/>
    <property type="molecule type" value="Genomic_DNA"/>
</dbReference>
<dbReference type="AlphaFoldDB" id="A0A4Z2H883"/>
<proteinExistence type="predicted"/>
<gene>
    <name evidence="1" type="ORF">EYF80_028528</name>
</gene>
<accession>A0A4Z2H883</accession>
<sequence>MSAALYSTALYHCSSCNTAGKYKSCNLYKSCAAKTHESPTDSDCVHASLKNVRLSDCVCAPLFAADTHLAAGCLKSTGLKISPRALALSRFLELFWHTLEKCLSRQWRVSQYWGGRLGVLPMRRSSWAHSSGFTASVETDEGREEVIGASVLGPSGLTFGSVDHLSIYCSGDDGLGKILQVTAQTVAQDGEFHRIQVCSLASMGGLVSGRENCSVKSSRQKPAE</sequence>
<evidence type="ECO:0000313" key="2">
    <source>
        <dbReference type="Proteomes" id="UP000314294"/>
    </source>
</evidence>
<comment type="caution">
    <text evidence="1">The sequence shown here is derived from an EMBL/GenBank/DDBJ whole genome shotgun (WGS) entry which is preliminary data.</text>
</comment>
<keyword evidence="2" id="KW-1185">Reference proteome</keyword>
<dbReference type="Proteomes" id="UP000314294">
    <property type="component" value="Unassembled WGS sequence"/>
</dbReference>
<evidence type="ECO:0000313" key="1">
    <source>
        <dbReference type="EMBL" id="TNN61233.1"/>
    </source>
</evidence>